<dbReference type="PANTHER" id="PTHR42718:SF9">
    <property type="entry name" value="MAJOR FACILITATOR SUPERFAMILY MULTIDRUG TRANSPORTER MFSC"/>
    <property type="match status" value="1"/>
</dbReference>
<feature type="transmembrane region" description="Helical" evidence="6">
    <location>
        <begin position="43"/>
        <end position="61"/>
    </location>
</feature>
<name>A0A0M9GEL1_9PSED</name>
<dbReference type="SUPFAM" id="SSF103473">
    <property type="entry name" value="MFS general substrate transporter"/>
    <property type="match status" value="1"/>
</dbReference>
<feature type="transmembrane region" description="Helical" evidence="6">
    <location>
        <begin position="130"/>
        <end position="149"/>
    </location>
</feature>
<proteinExistence type="predicted"/>
<feature type="transmembrane region" description="Helical" evidence="6">
    <location>
        <begin position="73"/>
        <end position="91"/>
    </location>
</feature>
<feature type="transmembrane region" description="Helical" evidence="6">
    <location>
        <begin position="208"/>
        <end position="228"/>
    </location>
</feature>
<dbReference type="Pfam" id="PF07690">
    <property type="entry name" value="MFS_1"/>
    <property type="match status" value="1"/>
</dbReference>
<feature type="domain" description="Major facilitator superfamily (MFS) profile" evidence="7">
    <location>
        <begin position="6"/>
        <end position="387"/>
    </location>
</feature>
<protein>
    <submittedName>
        <fullName evidence="8">Cyanate permease</fullName>
    </submittedName>
</protein>
<dbReference type="EMBL" id="JSYZ01000017">
    <property type="protein sequence ID" value="KPA89211.1"/>
    <property type="molecule type" value="Genomic_DNA"/>
</dbReference>
<evidence type="ECO:0000256" key="4">
    <source>
        <dbReference type="ARBA" id="ARBA00022989"/>
    </source>
</evidence>
<keyword evidence="2" id="KW-0813">Transport</keyword>
<evidence type="ECO:0000256" key="1">
    <source>
        <dbReference type="ARBA" id="ARBA00004141"/>
    </source>
</evidence>
<dbReference type="InterPro" id="IPR011701">
    <property type="entry name" value="MFS"/>
</dbReference>
<dbReference type="GO" id="GO:0022857">
    <property type="term" value="F:transmembrane transporter activity"/>
    <property type="evidence" value="ECO:0007669"/>
    <property type="project" value="InterPro"/>
</dbReference>
<dbReference type="InterPro" id="IPR020846">
    <property type="entry name" value="MFS_dom"/>
</dbReference>
<sequence length="387" mass="41110">MNQRSILFITCLAVLMAQAGITLYLPSLPRIAEELQAGSRFAGMTLGLFLLGMGAPMLLWGRLCAAQGNSRTLSVALLLYGAISLLLAATSESWTFLTLRLLQGIGAGGASVSARGLLRECFHGYQLAKALSALSICFVLSLGIVQFLGSVLDASSGWRPGFALIGVAGLLLGTSLIPAGKRTTKPRHAPDWSVYLDLLRAPSFIRPVVAGGLGYTIIVVFNGLAPSIFQQQFNWTSLDYGLLGWPISVAYLLGTLLVNRLASPGRNQFRLFNIGLLLLPVGAALMTTGALLFAGDSSLALWLSYCLILIGQGISYPLCQFLACQQQVESGPQAMALIGLLHQLMAVLAGVLVSLLPTESQALSLACLTIALTAWLYGRTTEVRQLP</sequence>
<keyword evidence="3 6" id="KW-0812">Transmembrane</keyword>
<feature type="transmembrane region" description="Helical" evidence="6">
    <location>
        <begin position="335"/>
        <end position="356"/>
    </location>
</feature>
<evidence type="ECO:0000256" key="3">
    <source>
        <dbReference type="ARBA" id="ARBA00022692"/>
    </source>
</evidence>
<comment type="subcellular location">
    <subcellularLocation>
        <location evidence="1">Membrane</location>
        <topology evidence="1">Multi-pass membrane protein</topology>
    </subcellularLocation>
</comment>
<evidence type="ECO:0000256" key="5">
    <source>
        <dbReference type="ARBA" id="ARBA00023136"/>
    </source>
</evidence>
<evidence type="ECO:0000259" key="7">
    <source>
        <dbReference type="PROSITE" id="PS50850"/>
    </source>
</evidence>
<feature type="transmembrane region" description="Helical" evidence="6">
    <location>
        <begin position="240"/>
        <end position="259"/>
    </location>
</feature>
<feature type="transmembrane region" description="Helical" evidence="6">
    <location>
        <begin position="97"/>
        <end position="118"/>
    </location>
</feature>
<feature type="transmembrane region" description="Helical" evidence="6">
    <location>
        <begin position="362"/>
        <end position="378"/>
    </location>
</feature>
<dbReference type="PATRIC" id="fig|50340.43.peg.1669"/>
<gene>
    <name evidence="8" type="ORF">PF66_04366</name>
</gene>
<keyword evidence="9" id="KW-1185">Reference proteome</keyword>
<reference evidence="8 9" key="1">
    <citation type="journal article" date="2015" name="PLoS ONE">
        <title>Rice-Infecting Pseudomonas Genomes Are Highly Accessorized and Harbor Multiple Putative Virulence Mechanisms to Cause Sheath Brown Rot.</title>
        <authorList>
            <person name="Quibod I.L."/>
            <person name="Grande G."/>
            <person name="Oreiro E.G."/>
            <person name="Borja F.N."/>
            <person name="Dossa G.S."/>
            <person name="Mauleon R."/>
            <person name="Cruz C.V."/>
            <person name="Oliva R."/>
        </authorList>
    </citation>
    <scope>NUCLEOTIDE SEQUENCE [LARGE SCALE GENOMIC DNA]</scope>
    <source>
        <strain evidence="8 9">IRRI 6609</strain>
    </source>
</reference>
<dbReference type="STRING" id="50340.PF66_04366"/>
<organism evidence="8 9">
    <name type="scientific">Pseudomonas asplenii</name>
    <dbReference type="NCBI Taxonomy" id="53407"/>
    <lineage>
        <taxon>Bacteria</taxon>
        <taxon>Pseudomonadati</taxon>
        <taxon>Pseudomonadota</taxon>
        <taxon>Gammaproteobacteria</taxon>
        <taxon>Pseudomonadales</taxon>
        <taxon>Pseudomonadaceae</taxon>
        <taxon>Pseudomonas</taxon>
    </lineage>
</organism>
<keyword evidence="5 6" id="KW-0472">Membrane</keyword>
<evidence type="ECO:0000313" key="8">
    <source>
        <dbReference type="EMBL" id="KPA89211.1"/>
    </source>
</evidence>
<evidence type="ECO:0000313" key="9">
    <source>
        <dbReference type="Proteomes" id="UP000037931"/>
    </source>
</evidence>
<evidence type="ECO:0000256" key="6">
    <source>
        <dbReference type="SAM" id="Phobius"/>
    </source>
</evidence>
<dbReference type="Proteomes" id="UP000037931">
    <property type="component" value="Unassembled WGS sequence"/>
</dbReference>
<keyword evidence="4 6" id="KW-1133">Transmembrane helix</keyword>
<comment type="caution">
    <text evidence="8">The sequence shown here is derived from an EMBL/GenBank/DDBJ whole genome shotgun (WGS) entry which is preliminary data.</text>
</comment>
<dbReference type="Gene3D" id="1.20.1720.10">
    <property type="entry name" value="Multidrug resistance protein D"/>
    <property type="match status" value="1"/>
</dbReference>
<feature type="transmembrane region" description="Helical" evidence="6">
    <location>
        <begin position="161"/>
        <end position="179"/>
    </location>
</feature>
<dbReference type="AlphaFoldDB" id="A0A0M9GEL1"/>
<feature type="transmembrane region" description="Helical" evidence="6">
    <location>
        <begin position="271"/>
        <end position="293"/>
    </location>
</feature>
<dbReference type="PROSITE" id="PS50850">
    <property type="entry name" value="MFS"/>
    <property type="match status" value="1"/>
</dbReference>
<evidence type="ECO:0000256" key="2">
    <source>
        <dbReference type="ARBA" id="ARBA00022448"/>
    </source>
</evidence>
<accession>A0A0M9GEL1</accession>
<dbReference type="InterPro" id="IPR036259">
    <property type="entry name" value="MFS_trans_sf"/>
</dbReference>
<dbReference type="PANTHER" id="PTHR42718">
    <property type="entry name" value="MAJOR FACILITATOR SUPERFAMILY MULTIDRUG TRANSPORTER MFSC"/>
    <property type="match status" value="1"/>
</dbReference>
<feature type="transmembrane region" description="Helical" evidence="6">
    <location>
        <begin position="299"/>
        <end position="323"/>
    </location>
</feature>
<dbReference type="GO" id="GO:0016020">
    <property type="term" value="C:membrane"/>
    <property type="evidence" value="ECO:0007669"/>
    <property type="project" value="UniProtKB-SubCell"/>
</dbReference>